<gene>
    <name evidence="1" type="ORF">LCGC14_1618630</name>
</gene>
<accession>A0A0F9L654</accession>
<name>A0A0F9L654_9ZZZZ</name>
<reference evidence="1" key="1">
    <citation type="journal article" date="2015" name="Nature">
        <title>Complex archaea that bridge the gap between prokaryotes and eukaryotes.</title>
        <authorList>
            <person name="Spang A."/>
            <person name="Saw J.H."/>
            <person name="Jorgensen S.L."/>
            <person name="Zaremba-Niedzwiedzka K."/>
            <person name="Martijn J."/>
            <person name="Lind A.E."/>
            <person name="van Eijk R."/>
            <person name="Schleper C."/>
            <person name="Guy L."/>
            <person name="Ettema T.J."/>
        </authorList>
    </citation>
    <scope>NUCLEOTIDE SEQUENCE</scope>
</reference>
<dbReference type="AlphaFoldDB" id="A0A0F9L654"/>
<organism evidence="1">
    <name type="scientific">marine sediment metagenome</name>
    <dbReference type="NCBI Taxonomy" id="412755"/>
    <lineage>
        <taxon>unclassified sequences</taxon>
        <taxon>metagenomes</taxon>
        <taxon>ecological metagenomes</taxon>
    </lineage>
</organism>
<evidence type="ECO:0000313" key="1">
    <source>
        <dbReference type="EMBL" id="KKM23105.1"/>
    </source>
</evidence>
<dbReference type="EMBL" id="LAZR01013198">
    <property type="protein sequence ID" value="KKM23105.1"/>
    <property type="molecule type" value="Genomic_DNA"/>
</dbReference>
<feature type="non-terminal residue" evidence="1">
    <location>
        <position position="31"/>
    </location>
</feature>
<sequence>MSRLPAYHITSPSEHQLSIECSNGRSLVSSG</sequence>
<comment type="caution">
    <text evidence="1">The sequence shown here is derived from an EMBL/GenBank/DDBJ whole genome shotgun (WGS) entry which is preliminary data.</text>
</comment>
<proteinExistence type="predicted"/>
<protein>
    <submittedName>
        <fullName evidence="1">Uncharacterized protein</fullName>
    </submittedName>
</protein>